<evidence type="ECO:0000259" key="2">
    <source>
        <dbReference type="Pfam" id="PF01569"/>
    </source>
</evidence>
<dbReference type="EMBL" id="LYPB01000028">
    <property type="protein sequence ID" value="OAS24561.1"/>
    <property type="molecule type" value="Genomic_DNA"/>
</dbReference>
<keyword evidence="4" id="KW-1185">Reference proteome</keyword>
<proteinExistence type="predicted"/>
<dbReference type="Proteomes" id="UP000078454">
    <property type="component" value="Unassembled WGS sequence"/>
</dbReference>
<evidence type="ECO:0000256" key="1">
    <source>
        <dbReference type="SAM" id="Phobius"/>
    </source>
</evidence>
<accession>A0A198AU94</accession>
<feature type="transmembrane region" description="Helical" evidence="1">
    <location>
        <begin position="79"/>
        <end position="100"/>
    </location>
</feature>
<feature type="transmembrane region" description="Helical" evidence="1">
    <location>
        <begin position="155"/>
        <end position="174"/>
    </location>
</feature>
<dbReference type="STRING" id="1850517.A8708_32970"/>
<dbReference type="InterPro" id="IPR036938">
    <property type="entry name" value="PAP2/HPO_sf"/>
</dbReference>
<gene>
    <name evidence="3" type="ORF">A8708_32970</name>
</gene>
<evidence type="ECO:0000313" key="4">
    <source>
        <dbReference type="Proteomes" id="UP000078454"/>
    </source>
</evidence>
<dbReference type="SUPFAM" id="SSF48317">
    <property type="entry name" value="Acid phosphatase/Vanadium-dependent haloperoxidase"/>
    <property type="match status" value="1"/>
</dbReference>
<reference evidence="3 4" key="1">
    <citation type="submission" date="2016-05" db="EMBL/GenBank/DDBJ databases">
        <title>Paenibacillus sp. 1ZS3-15 nov., isolated from the rhizosphere soil.</title>
        <authorList>
            <person name="Zhang X.X."/>
            <person name="Zhang J."/>
        </authorList>
    </citation>
    <scope>NUCLEOTIDE SEQUENCE [LARGE SCALE GENOMIC DNA]</scope>
    <source>
        <strain evidence="3 4">1ZS3-15</strain>
    </source>
</reference>
<dbReference type="InterPro" id="IPR000326">
    <property type="entry name" value="PAP2/HPO"/>
</dbReference>
<comment type="caution">
    <text evidence="3">The sequence shown here is derived from an EMBL/GenBank/DDBJ whole genome shotgun (WGS) entry which is preliminary data.</text>
</comment>
<name>A0A198AU94_9BACL</name>
<dbReference type="AlphaFoldDB" id="A0A198AU94"/>
<keyword evidence="1" id="KW-0812">Transmembrane</keyword>
<keyword evidence="1" id="KW-1133">Transmembrane helix</keyword>
<feature type="transmembrane region" description="Helical" evidence="1">
    <location>
        <begin position="6"/>
        <end position="29"/>
    </location>
</feature>
<keyword evidence="1" id="KW-0472">Membrane</keyword>
<dbReference type="RefSeq" id="WP_068661536.1">
    <property type="nucleotide sequence ID" value="NZ_LYPB01000028.1"/>
</dbReference>
<organism evidence="3 4">
    <name type="scientific">Paenibacillus oryzisoli</name>
    <dbReference type="NCBI Taxonomy" id="1850517"/>
    <lineage>
        <taxon>Bacteria</taxon>
        <taxon>Bacillati</taxon>
        <taxon>Bacillota</taxon>
        <taxon>Bacilli</taxon>
        <taxon>Bacillales</taxon>
        <taxon>Paenibacillaceae</taxon>
        <taxon>Paenibacillus</taxon>
    </lineage>
</organism>
<sequence length="224" mass="25625">MRTKAWMSYLLACSGLLMIPLVGLIYIHLNQDNGTAYSLMTDLDRQIPFIEGFVVPYLLWYVFLAAGFLYLAYRDRSTYFQTLVEFIIGLLLCYSVYAIYQTTVPRPDIIGSDWLLRTVQWVYRSDQPFNCFPSTHVLTAYLMMRAYLRSVRITLPYKMITAGMSILIIVSTLFVKQHVLMDIAGAVLVAEGVVYAVERSRRAWLTGSTAASARQDKLERGLKQ</sequence>
<feature type="domain" description="Phosphatidic acid phosphatase type 2/haloperoxidase" evidence="2">
    <location>
        <begin position="92"/>
        <end position="197"/>
    </location>
</feature>
<dbReference type="Pfam" id="PF01569">
    <property type="entry name" value="PAP2"/>
    <property type="match status" value="1"/>
</dbReference>
<dbReference type="OrthoDB" id="9790723at2"/>
<feature type="transmembrane region" description="Helical" evidence="1">
    <location>
        <begin position="49"/>
        <end position="73"/>
    </location>
</feature>
<protein>
    <recommendedName>
        <fullName evidence="2">Phosphatidic acid phosphatase type 2/haloperoxidase domain-containing protein</fullName>
    </recommendedName>
</protein>
<evidence type="ECO:0000313" key="3">
    <source>
        <dbReference type="EMBL" id="OAS24561.1"/>
    </source>
</evidence>